<organism evidence="1 2">
    <name type="scientific">Eumeta variegata</name>
    <name type="common">Bagworm moth</name>
    <name type="synonym">Eumeta japonica</name>
    <dbReference type="NCBI Taxonomy" id="151549"/>
    <lineage>
        <taxon>Eukaryota</taxon>
        <taxon>Metazoa</taxon>
        <taxon>Ecdysozoa</taxon>
        <taxon>Arthropoda</taxon>
        <taxon>Hexapoda</taxon>
        <taxon>Insecta</taxon>
        <taxon>Pterygota</taxon>
        <taxon>Neoptera</taxon>
        <taxon>Endopterygota</taxon>
        <taxon>Lepidoptera</taxon>
        <taxon>Glossata</taxon>
        <taxon>Ditrysia</taxon>
        <taxon>Tineoidea</taxon>
        <taxon>Psychidae</taxon>
        <taxon>Oiketicinae</taxon>
        <taxon>Eumeta</taxon>
    </lineage>
</organism>
<comment type="caution">
    <text evidence="1">The sequence shown here is derived from an EMBL/GenBank/DDBJ whole genome shotgun (WGS) entry which is preliminary data.</text>
</comment>
<sequence length="115" mass="13296">MRNRTGAVYTVYLYGTAAQRCTKLLRQISAWPHLLNYNLCNSHVQADAPFINCSGFGASVPGVLQLPQVKLVLKYRNLNINAFHHYLCPHRKKSIFRVDKRRSPKYGLRIKRKKP</sequence>
<proteinExistence type="predicted"/>
<evidence type="ECO:0000313" key="1">
    <source>
        <dbReference type="EMBL" id="GBP07754.1"/>
    </source>
</evidence>
<name>A0A4C1T0V6_EUMVA</name>
<dbReference type="EMBL" id="BGZK01000027">
    <property type="protein sequence ID" value="GBP07754.1"/>
    <property type="molecule type" value="Genomic_DNA"/>
</dbReference>
<protein>
    <submittedName>
        <fullName evidence="1">Uncharacterized protein</fullName>
    </submittedName>
</protein>
<keyword evidence="2" id="KW-1185">Reference proteome</keyword>
<dbReference type="Proteomes" id="UP000299102">
    <property type="component" value="Unassembled WGS sequence"/>
</dbReference>
<reference evidence="1 2" key="1">
    <citation type="journal article" date="2019" name="Commun. Biol.">
        <title>The bagworm genome reveals a unique fibroin gene that provides high tensile strength.</title>
        <authorList>
            <person name="Kono N."/>
            <person name="Nakamura H."/>
            <person name="Ohtoshi R."/>
            <person name="Tomita M."/>
            <person name="Numata K."/>
            <person name="Arakawa K."/>
        </authorList>
    </citation>
    <scope>NUCLEOTIDE SEQUENCE [LARGE SCALE GENOMIC DNA]</scope>
</reference>
<dbReference type="AlphaFoldDB" id="A0A4C1T0V6"/>
<accession>A0A4C1T0V6</accession>
<evidence type="ECO:0000313" key="2">
    <source>
        <dbReference type="Proteomes" id="UP000299102"/>
    </source>
</evidence>
<gene>
    <name evidence="1" type="ORF">EVAR_2845_1</name>
</gene>